<dbReference type="Pfam" id="PF01546">
    <property type="entry name" value="Peptidase_M20"/>
    <property type="match status" value="1"/>
</dbReference>
<dbReference type="NCBIfam" id="NF003976">
    <property type="entry name" value="PRK05469.1"/>
    <property type="match status" value="1"/>
</dbReference>
<keyword evidence="7" id="KW-0482">Metalloprotease</keyword>
<dbReference type="InterPro" id="IPR002933">
    <property type="entry name" value="Peptidase_M20"/>
</dbReference>
<dbReference type="InterPro" id="IPR001261">
    <property type="entry name" value="ArgE/DapE_CS"/>
</dbReference>
<dbReference type="SUPFAM" id="SSF55031">
    <property type="entry name" value="Bacterial exopeptidase dimerisation domain"/>
    <property type="match status" value="1"/>
</dbReference>
<dbReference type="GO" id="GO:0008237">
    <property type="term" value="F:metallopeptidase activity"/>
    <property type="evidence" value="ECO:0007669"/>
    <property type="project" value="UniProtKB-KW"/>
</dbReference>
<comment type="cofactor">
    <cofactor evidence="1">
        <name>Zn(2+)</name>
        <dbReference type="ChEBI" id="CHEBI:29105"/>
    </cofactor>
</comment>
<comment type="similarity">
    <text evidence="2">Belongs to the peptidase M20B family.</text>
</comment>
<keyword evidence="5 9" id="KW-0378">Hydrolase</keyword>
<dbReference type="EC" id="3.4.11.4" evidence="9"/>
<evidence type="ECO:0000256" key="3">
    <source>
        <dbReference type="ARBA" id="ARBA00022670"/>
    </source>
</evidence>
<evidence type="ECO:0000313" key="9">
    <source>
        <dbReference type="EMBL" id="VAW29301.1"/>
    </source>
</evidence>
<dbReference type="GO" id="GO:0006518">
    <property type="term" value="P:peptide metabolic process"/>
    <property type="evidence" value="ECO:0007669"/>
    <property type="project" value="InterPro"/>
</dbReference>
<dbReference type="PIRSF" id="PIRSF037215">
    <property type="entry name" value="Peptidase_M20B"/>
    <property type="match status" value="1"/>
</dbReference>
<dbReference type="GO" id="GO:0005829">
    <property type="term" value="C:cytosol"/>
    <property type="evidence" value="ECO:0007669"/>
    <property type="project" value="TreeGrafter"/>
</dbReference>
<evidence type="ECO:0000256" key="7">
    <source>
        <dbReference type="ARBA" id="ARBA00023049"/>
    </source>
</evidence>
<dbReference type="InterPro" id="IPR036264">
    <property type="entry name" value="Bact_exopeptidase_dim_dom"/>
</dbReference>
<dbReference type="PROSITE" id="PS00759">
    <property type="entry name" value="ARGE_DAPE_CPG2_2"/>
    <property type="match status" value="1"/>
</dbReference>
<dbReference type="GO" id="GO:0008270">
    <property type="term" value="F:zinc ion binding"/>
    <property type="evidence" value="ECO:0007669"/>
    <property type="project" value="InterPro"/>
</dbReference>
<proteinExistence type="inferred from homology"/>
<dbReference type="InterPro" id="IPR010161">
    <property type="entry name" value="Peptidase_M20B"/>
</dbReference>
<organism evidence="9">
    <name type="scientific">hydrothermal vent metagenome</name>
    <dbReference type="NCBI Taxonomy" id="652676"/>
    <lineage>
        <taxon>unclassified sequences</taxon>
        <taxon>metagenomes</taxon>
        <taxon>ecological metagenomes</taxon>
    </lineage>
</organism>
<evidence type="ECO:0000256" key="5">
    <source>
        <dbReference type="ARBA" id="ARBA00022801"/>
    </source>
</evidence>
<name>A0A3B0UE47_9ZZZZ</name>
<keyword evidence="6" id="KW-0862">Zinc</keyword>
<accession>A0A3B0UE47</accession>
<evidence type="ECO:0000256" key="4">
    <source>
        <dbReference type="ARBA" id="ARBA00022723"/>
    </source>
</evidence>
<dbReference type="GO" id="GO:0045148">
    <property type="term" value="F:tripeptide aminopeptidase activity"/>
    <property type="evidence" value="ECO:0007669"/>
    <property type="project" value="UniProtKB-EC"/>
</dbReference>
<dbReference type="CDD" id="cd03892">
    <property type="entry name" value="M20_peptT"/>
    <property type="match status" value="1"/>
</dbReference>
<dbReference type="AlphaFoldDB" id="A0A3B0UE47"/>
<dbReference type="Gene3D" id="3.30.70.360">
    <property type="match status" value="1"/>
</dbReference>
<dbReference type="EMBL" id="UOET01000348">
    <property type="protein sequence ID" value="VAW29301.1"/>
    <property type="molecule type" value="Genomic_DNA"/>
</dbReference>
<sequence length="409" mass="45871">MEKVEERLIRYAKIDTQSDPDNEQCPTTEKQWNLARLLAKELEVLGLQQVSIDDHAYVMATLPANTDKDIPTIGFIAHMDTAPDFTAENVQPQIHKNYDGGDIVLNKEQNIVMSPADFGELPDYKGQTLITTDGTTLLGADDKAGIAEIIAAIEYLMEHPEIEHGKIRIAFNPDEEVGRGAHLFDVEKFGTQWAYTLDGGPVGELEFENFNAAGAKVIVQGVSVHPGTAYHTMVNSMLIASEFIASLPLEETPQETRGYEGFFHLYQMSGSVDKTVLQYIIRDHDKTLFEEKKNRFMKKAEAINKKYGSVLKVEMEDQYYNMREKIESQMHVVEIAKEAMEALEIKPIVKAIRGGTDGAQLSFKGLPCPNLFTGGHNYHGRYEYIPVESMYKAVDVIVKIVELTAKKYA</sequence>
<dbReference type="Pfam" id="PF07687">
    <property type="entry name" value="M20_dimer"/>
    <property type="match status" value="1"/>
</dbReference>
<evidence type="ECO:0000256" key="2">
    <source>
        <dbReference type="ARBA" id="ARBA00009692"/>
    </source>
</evidence>
<evidence type="ECO:0000256" key="6">
    <source>
        <dbReference type="ARBA" id="ARBA00022833"/>
    </source>
</evidence>
<keyword evidence="9" id="KW-0031">Aminopeptidase</keyword>
<dbReference type="PANTHER" id="PTHR42994:SF1">
    <property type="entry name" value="PEPTIDASE T"/>
    <property type="match status" value="1"/>
</dbReference>
<dbReference type="SUPFAM" id="SSF53187">
    <property type="entry name" value="Zn-dependent exopeptidases"/>
    <property type="match status" value="1"/>
</dbReference>
<feature type="domain" description="Peptidase M20 dimerisation" evidence="8">
    <location>
        <begin position="208"/>
        <end position="307"/>
    </location>
</feature>
<dbReference type="PANTHER" id="PTHR42994">
    <property type="entry name" value="PEPTIDASE T"/>
    <property type="match status" value="1"/>
</dbReference>
<dbReference type="Gene3D" id="3.40.630.10">
    <property type="entry name" value="Zn peptidases"/>
    <property type="match status" value="1"/>
</dbReference>
<dbReference type="NCBIfam" id="NF009920">
    <property type="entry name" value="PRK13381.1"/>
    <property type="match status" value="1"/>
</dbReference>
<dbReference type="PROSITE" id="PS00758">
    <property type="entry name" value="ARGE_DAPE_CPG2_1"/>
    <property type="match status" value="1"/>
</dbReference>
<dbReference type="InterPro" id="IPR011650">
    <property type="entry name" value="Peptidase_M20_dimer"/>
</dbReference>
<evidence type="ECO:0000256" key="1">
    <source>
        <dbReference type="ARBA" id="ARBA00001947"/>
    </source>
</evidence>
<dbReference type="HAMAP" id="MF_00550">
    <property type="entry name" value="Aminopeptidase_M20"/>
    <property type="match status" value="1"/>
</dbReference>
<keyword evidence="4" id="KW-0479">Metal-binding</keyword>
<reference evidence="9" key="1">
    <citation type="submission" date="2018-06" db="EMBL/GenBank/DDBJ databases">
        <authorList>
            <person name="Zhirakovskaya E."/>
        </authorList>
    </citation>
    <scope>NUCLEOTIDE SEQUENCE</scope>
</reference>
<dbReference type="NCBIfam" id="TIGR01882">
    <property type="entry name" value="peptidase-T"/>
    <property type="match status" value="1"/>
</dbReference>
<dbReference type="GO" id="GO:0006508">
    <property type="term" value="P:proteolysis"/>
    <property type="evidence" value="ECO:0007669"/>
    <property type="project" value="UniProtKB-KW"/>
</dbReference>
<protein>
    <submittedName>
        <fullName evidence="9">Tripeptide aminopeptidase</fullName>
        <ecNumber evidence="9">3.4.11.4</ecNumber>
    </submittedName>
</protein>
<keyword evidence="3" id="KW-0645">Protease</keyword>
<evidence type="ECO:0000259" key="8">
    <source>
        <dbReference type="Pfam" id="PF07687"/>
    </source>
</evidence>
<gene>
    <name evidence="9" type="ORF">MNBD_BACTEROID07-329</name>
</gene>